<dbReference type="Gene3D" id="2.180.10.10">
    <property type="entry name" value="RHS repeat-associated core"/>
    <property type="match status" value="1"/>
</dbReference>
<keyword evidence="2" id="KW-1185">Reference proteome</keyword>
<evidence type="ECO:0000313" key="2">
    <source>
        <dbReference type="Proteomes" id="UP001589797"/>
    </source>
</evidence>
<dbReference type="RefSeq" id="WP_382386815.1">
    <property type="nucleotide sequence ID" value="NZ_JBHLWI010000014.1"/>
</dbReference>
<reference evidence="1 2" key="1">
    <citation type="submission" date="2024-09" db="EMBL/GenBank/DDBJ databases">
        <authorList>
            <person name="Sun Q."/>
            <person name="Mori K."/>
        </authorList>
    </citation>
    <scope>NUCLEOTIDE SEQUENCE [LARGE SCALE GENOMIC DNA]</scope>
    <source>
        <strain evidence="1 2">CCM 7650</strain>
    </source>
</reference>
<organism evidence="1 2">
    <name type="scientific">Fontibacter flavus</name>
    <dbReference type="NCBI Taxonomy" id="654838"/>
    <lineage>
        <taxon>Bacteria</taxon>
        <taxon>Pseudomonadati</taxon>
        <taxon>Bacteroidota</taxon>
        <taxon>Cytophagia</taxon>
        <taxon>Cytophagales</taxon>
        <taxon>Cyclobacteriaceae</taxon>
        <taxon>Fontibacter</taxon>
    </lineage>
</organism>
<dbReference type="EMBL" id="JBHLWI010000014">
    <property type="protein sequence ID" value="MFC0262375.1"/>
    <property type="molecule type" value="Genomic_DNA"/>
</dbReference>
<accession>A0ABV6FR81</accession>
<comment type="caution">
    <text evidence="1">The sequence shown here is derived from an EMBL/GenBank/DDBJ whole genome shotgun (WGS) entry which is preliminary data.</text>
</comment>
<evidence type="ECO:0000313" key="1">
    <source>
        <dbReference type="EMBL" id="MFC0262375.1"/>
    </source>
</evidence>
<sequence length="310" mass="33456">MISLDHFSEEPGCRAGFNDHLGINLFDYGARLYDAAIGRWFVVDPLAEAAPDWTPYRYGFNNPVKFIDPNGMFEWTDGYGTYDSRNSTVSRSSFSGMYSEGKGAVFLGMNYSVNAQGERTSSIHRYVEYADGSTKNITSTGNFGSPALFGAGGFGDMDGGNNDYSFNWNRAGNALTAGGVAYYGLEKSINNSKYWVDAKGNIRTTGLLKQRDNGKYVRGVQGLRNSQGAAANAASKYAVAGKVVGGLGMGVTYIQYRTGQISGTEASIDLIMGGIGFTGWGAPVSLMYFGGKFLYEYSTGNTLFEKPVGR</sequence>
<dbReference type="InterPro" id="IPR022385">
    <property type="entry name" value="Rhs_assc_core"/>
</dbReference>
<gene>
    <name evidence="1" type="ORF">ACFFIP_06735</name>
</gene>
<dbReference type="Proteomes" id="UP001589797">
    <property type="component" value="Unassembled WGS sequence"/>
</dbReference>
<protein>
    <submittedName>
        <fullName evidence="1">RHS repeat-associated core domain-containing protein</fullName>
    </submittedName>
</protein>
<name>A0ABV6FR81_9BACT</name>
<dbReference type="NCBIfam" id="TIGR03696">
    <property type="entry name" value="Rhs_assc_core"/>
    <property type="match status" value="1"/>
</dbReference>
<proteinExistence type="predicted"/>